<keyword evidence="2 4" id="KW-0413">Isomerase</keyword>
<dbReference type="GO" id="GO:0004476">
    <property type="term" value="F:mannose-6-phosphate isomerase activity"/>
    <property type="evidence" value="ECO:0007669"/>
    <property type="project" value="InterPro"/>
</dbReference>
<proteinExistence type="inferred from homology"/>
<dbReference type="SUPFAM" id="SSF53697">
    <property type="entry name" value="SIS domain"/>
    <property type="match status" value="1"/>
</dbReference>
<evidence type="ECO:0000313" key="4">
    <source>
        <dbReference type="EMBL" id="QNR25925.1"/>
    </source>
</evidence>
<dbReference type="GO" id="GO:1901135">
    <property type="term" value="P:carbohydrate derivative metabolic process"/>
    <property type="evidence" value="ECO:0007669"/>
    <property type="project" value="InterPro"/>
</dbReference>
<dbReference type="AlphaFoldDB" id="A0A7H0VJM7"/>
<evidence type="ECO:0000313" key="5">
    <source>
        <dbReference type="Proteomes" id="UP000516305"/>
    </source>
</evidence>
<evidence type="ECO:0000256" key="2">
    <source>
        <dbReference type="ARBA" id="ARBA00023235"/>
    </source>
</evidence>
<dbReference type="KEGG" id="chyd:H4K34_08795"/>
<dbReference type="InterPro" id="IPR001347">
    <property type="entry name" value="SIS_dom"/>
</dbReference>
<dbReference type="NCBIfam" id="TIGR02128">
    <property type="entry name" value="G6PI_arch"/>
    <property type="match status" value="1"/>
</dbReference>
<organism evidence="4 5">
    <name type="scientific">Croceimicrobium hydrocarbonivorans</name>
    <dbReference type="NCBI Taxonomy" id="2761580"/>
    <lineage>
        <taxon>Bacteria</taxon>
        <taxon>Pseudomonadati</taxon>
        <taxon>Bacteroidota</taxon>
        <taxon>Flavobacteriia</taxon>
        <taxon>Flavobacteriales</taxon>
        <taxon>Owenweeksiaceae</taxon>
        <taxon>Croceimicrobium</taxon>
    </lineage>
</organism>
<dbReference type="EMBL" id="CP060139">
    <property type="protein sequence ID" value="QNR25925.1"/>
    <property type="molecule type" value="Genomic_DNA"/>
</dbReference>
<protein>
    <submittedName>
        <fullName evidence="4">Bifunctional phosphoglucose/phosphomannose isomerase</fullName>
    </submittedName>
</protein>
<dbReference type="Proteomes" id="UP000516305">
    <property type="component" value="Chromosome"/>
</dbReference>
<feature type="domain" description="SIS" evidence="3">
    <location>
        <begin position="23"/>
        <end position="160"/>
    </location>
</feature>
<dbReference type="RefSeq" id="WP_210760451.1">
    <property type="nucleotide sequence ID" value="NZ_CP060139.1"/>
</dbReference>
<accession>A0A7H0VJM7</accession>
<dbReference type="GO" id="GO:0097367">
    <property type="term" value="F:carbohydrate derivative binding"/>
    <property type="evidence" value="ECO:0007669"/>
    <property type="project" value="InterPro"/>
</dbReference>
<dbReference type="InterPro" id="IPR046348">
    <property type="entry name" value="SIS_dom_sf"/>
</dbReference>
<name>A0A7H0VJM7_9FLAO</name>
<dbReference type="GO" id="GO:0004347">
    <property type="term" value="F:glucose-6-phosphate isomerase activity"/>
    <property type="evidence" value="ECO:0007669"/>
    <property type="project" value="InterPro"/>
</dbReference>
<dbReference type="InterPro" id="IPR019490">
    <property type="entry name" value="Glu6P/Mann6P_isomerase_C"/>
</dbReference>
<dbReference type="CDD" id="cd05637">
    <property type="entry name" value="SIS_PGI_PMI_2"/>
    <property type="match status" value="1"/>
</dbReference>
<evidence type="ECO:0000259" key="3">
    <source>
        <dbReference type="PROSITE" id="PS51464"/>
    </source>
</evidence>
<keyword evidence="5" id="KW-1185">Reference proteome</keyword>
<evidence type="ECO:0000256" key="1">
    <source>
        <dbReference type="ARBA" id="ARBA00010523"/>
    </source>
</evidence>
<dbReference type="Pfam" id="PF10432">
    <property type="entry name" value="bact-PGI_C"/>
    <property type="match status" value="1"/>
</dbReference>
<dbReference type="Gene3D" id="3.40.50.10490">
    <property type="entry name" value="Glucose-6-phosphate isomerase like protein, domain 1"/>
    <property type="match status" value="2"/>
</dbReference>
<gene>
    <name evidence="4" type="ORF">H4K34_08795</name>
</gene>
<reference evidence="4 5" key="1">
    <citation type="submission" date="2020-08" db="EMBL/GenBank/DDBJ databases">
        <title>Croceimicrobium hydrocarbonivorans gen. nov., sp. nov., a novel marine bacterium isolated from a bacterial consortium that degrades polyethylene terephthalate.</title>
        <authorList>
            <person name="Liu R."/>
        </authorList>
    </citation>
    <scope>NUCLEOTIDE SEQUENCE [LARGE SCALE GENOMIC DNA]</scope>
    <source>
        <strain evidence="4 5">A20-9</strain>
    </source>
</reference>
<dbReference type="PROSITE" id="PS51464">
    <property type="entry name" value="SIS"/>
    <property type="match status" value="1"/>
</dbReference>
<sequence>MKDLIASFSAHLQDALQTLQNFQFKAPDRAIQNVMITGLGGSGIGGSTILDLTINEAKVPVTVNKNYDIPAFVGRHTLVIACSYSGNTEETLQAVAKAEAQGAMIACISSGGQLKAIAEEKGYNCLSMIGGNAPRSMFAYPFTFLLYYLRAFGVIGSDPQTAISGAIELLDAEENNIRQDSEKLAEKLQNTTVQILANAGYIGVAARIRQQLNENAKMLAWEAEVPEMNHNELVGWEGGSNQYSCLFLRNDSDNPRNLKRMDIIREIIGEKTPHVFELQSKGANNIERALYLIHYGDWLSYFLSELNQVDIMDIKSIDLLKSELSKIPL</sequence>
<comment type="similarity">
    <text evidence="1">Belongs to the PGI/PMI family.</text>
</comment>
<dbReference type="GO" id="GO:0005975">
    <property type="term" value="P:carbohydrate metabolic process"/>
    <property type="evidence" value="ECO:0007669"/>
    <property type="project" value="InterPro"/>
</dbReference>